<evidence type="ECO:0000313" key="2">
    <source>
        <dbReference type="Proteomes" id="UP000188637"/>
    </source>
</evidence>
<comment type="caution">
    <text evidence="1">The sequence shown here is derived from an EMBL/GenBank/DDBJ whole genome shotgun (WGS) entry which is preliminary data.</text>
</comment>
<protein>
    <submittedName>
        <fullName evidence="1">Uncharacterized protein</fullName>
    </submittedName>
</protein>
<dbReference type="Proteomes" id="UP000188637">
    <property type="component" value="Unassembled WGS sequence"/>
</dbReference>
<proteinExistence type="predicted"/>
<dbReference type="EMBL" id="LJHD01000203">
    <property type="protein sequence ID" value="ONI41914.1"/>
    <property type="molecule type" value="Genomic_DNA"/>
</dbReference>
<evidence type="ECO:0000313" key="1">
    <source>
        <dbReference type="EMBL" id="ONI41914.1"/>
    </source>
</evidence>
<organism evidence="1 2">
    <name type="scientific">Candidatus Epulonipiscium fishelsonii</name>
    <dbReference type="NCBI Taxonomy" id="77094"/>
    <lineage>
        <taxon>Bacteria</taxon>
        <taxon>Bacillati</taxon>
        <taxon>Bacillota</taxon>
        <taxon>Clostridia</taxon>
        <taxon>Lachnospirales</taxon>
        <taxon>Lachnospiraceae</taxon>
        <taxon>Candidatus Epulonipiscium</taxon>
    </lineage>
</organism>
<keyword evidence="2" id="KW-1185">Reference proteome</keyword>
<gene>
    <name evidence="1" type="ORF">AN640_07695</name>
</gene>
<reference evidence="1" key="1">
    <citation type="submission" date="2016-08" db="EMBL/GenBank/DDBJ databases">
        <authorList>
            <person name="Ngugi D.K."/>
            <person name="Miyake S."/>
            <person name="Stingl U."/>
        </authorList>
    </citation>
    <scope>NUCLEOTIDE SEQUENCE</scope>
    <source>
        <strain evidence="1">SCG-D08WGA-EpuloA1</strain>
    </source>
</reference>
<sequence>MDLPKVGFPLYLAIGILVLDILSMQMSIIRVVYLKFISIETLVITPTLSLWVLVWIIFAIIRAYLCGILFGVTVPLTTYFLAAAFFP</sequence>
<accession>A0ACC8XFH6</accession>
<name>A0ACC8XFH6_9FIRM</name>